<feature type="compositionally biased region" description="Pro residues" evidence="8">
    <location>
        <begin position="17"/>
        <end position="43"/>
    </location>
</feature>
<evidence type="ECO:0000259" key="9">
    <source>
        <dbReference type="Pfam" id="PF00082"/>
    </source>
</evidence>
<dbReference type="PRINTS" id="PR00723">
    <property type="entry name" value="SUBTILISIN"/>
</dbReference>
<dbReference type="PANTHER" id="PTHR43806:SF11">
    <property type="entry name" value="CEREVISIN-RELATED"/>
    <property type="match status" value="1"/>
</dbReference>
<feature type="compositionally biased region" description="Gly residues" evidence="8">
    <location>
        <begin position="1"/>
        <end position="12"/>
    </location>
</feature>
<sequence length="749" mass="76245">MILGGCGGGGGVNTVPTPTPAPAPTPTPTPTPVPTPTPTPTPTPSVNFRTAEYIRSNGLEPSNAVPAYQAGATGQGVTAAVIDSGVNPNSPEFAGRISSLSQDIAGSRGVGDDGGHGTAVSAVLLAAKNDRQIHGMAFNATLLSLRTDTPGSCTSNGDCSHSDSNIARALDVAVTAGAKVANISLGGAGADPTLRNAISRATAAGMVIVLSAGNDAGANPDDLALVATDPIARGQIIVAGSYDASKTISSFTNRAGTAANVYITALGESVRSFDQNGTAFLYSGTSFSAPLVSGAIALLAQAFPNLTGAQLVQLLLNSADDLGAAGTDAVYGRGGLNVGRAFAPQGATSLAGSQIPVSLSATTASLSPAMGDAVQTGMGAVILDGFSRAYAVDFARAIHNAQPRSSLAGTLGQSFSSASLSAGGTTVAVSIADSPDGSAALRRLSLTRDDAVRARTAAGMIASRIDPKTSIAFGFGQSGSSVSGQLNGRSEPAFLVARAPGDALGFDRTRQSAASFRRSVGRLGLTAVAESGEGLLYQGTPGARDPYLRSPYSLMSLQADRRFGALSFSGGVTRLDESRSLLGAHFGPLFGSGGSSSWFGDIRADWSFAPGWSLSAATRQGWTTMARGGALSGNATVRSTAYSLDLAKSGLFERGDQFGLRIAQPLRVESGGLGLRLPASWDWQTGAVTYADQRLNLAPTGREIDMEASYARMLFGGRMDTNLFWRRDPGNFAAAPDDIGAAFRWRVGF</sequence>
<dbReference type="InterPro" id="IPR050131">
    <property type="entry name" value="Peptidase_S8_subtilisin-like"/>
</dbReference>
<feature type="active site" description="Charge relay system" evidence="6">
    <location>
        <position position="286"/>
    </location>
</feature>
<comment type="similarity">
    <text evidence="1 6 7">Belongs to the peptidase S8 family.</text>
</comment>
<dbReference type="InterPro" id="IPR015500">
    <property type="entry name" value="Peptidase_S8_subtilisin-rel"/>
</dbReference>
<feature type="active site" description="Charge relay system" evidence="6">
    <location>
        <position position="116"/>
    </location>
</feature>
<dbReference type="SUPFAM" id="SSF52743">
    <property type="entry name" value="Subtilisin-like"/>
    <property type="match status" value="1"/>
</dbReference>
<comment type="caution">
    <text evidence="10">The sequence shown here is derived from an EMBL/GenBank/DDBJ whole genome shotgun (WGS) entry which is preliminary data.</text>
</comment>
<dbReference type="InterPro" id="IPR034061">
    <property type="entry name" value="Peptidases_S8_Autotransporter"/>
</dbReference>
<dbReference type="InterPro" id="IPR000209">
    <property type="entry name" value="Peptidase_S8/S53_dom"/>
</dbReference>
<dbReference type="CDD" id="cd04848">
    <property type="entry name" value="Peptidases_S8_Autotransporter_serine_protease_like"/>
    <property type="match status" value="1"/>
</dbReference>
<evidence type="ECO:0000256" key="1">
    <source>
        <dbReference type="ARBA" id="ARBA00011073"/>
    </source>
</evidence>
<evidence type="ECO:0000256" key="7">
    <source>
        <dbReference type="RuleBase" id="RU003355"/>
    </source>
</evidence>
<evidence type="ECO:0000256" key="4">
    <source>
        <dbReference type="ARBA" id="ARBA00022801"/>
    </source>
</evidence>
<evidence type="ECO:0000256" key="8">
    <source>
        <dbReference type="SAM" id="MobiDB-lite"/>
    </source>
</evidence>
<reference evidence="11" key="1">
    <citation type="journal article" date="2019" name="Int. J. Syst. Evol. Microbiol.">
        <title>The Global Catalogue of Microorganisms (GCM) 10K type strain sequencing project: providing services to taxonomists for standard genome sequencing and annotation.</title>
        <authorList>
            <consortium name="The Broad Institute Genomics Platform"/>
            <consortium name="The Broad Institute Genome Sequencing Center for Infectious Disease"/>
            <person name="Wu L."/>
            <person name="Ma J."/>
        </authorList>
    </citation>
    <scope>NUCLEOTIDE SEQUENCE [LARGE SCALE GENOMIC DNA]</scope>
    <source>
        <strain evidence="11">CGMCC 1.16275</strain>
    </source>
</reference>
<protein>
    <submittedName>
        <fullName evidence="10">S8 family peptidase</fullName>
        <ecNumber evidence="10">3.4.-.-</ecNumber>
    </submittedName>
</protein>
<dbReference type="InterPro" id="IPR023828">
    <property type="entry name" value="Peptidase_S8_Ser-AS"/>
</dbReference>
<evidence type="ECO:0000313" key="10">
    <source>
        <dbReference type="EMBL" id="MFD1610500.1"/>
    </source>
</evidence>
<evidence type="ECO:0000256" key="3">
    <source>
        <dbReference type="ARBA" id="ARBA00022729"/>
    </source>
</evidence>
<keyword evidence="5 6" id="KW-0720">Serine protease</keyword>
<organism evidence="10 11">
    <name type="scientific">Sphingomonas tabacisoli</name>
    <dbReference type="NCBI Taxonomy" id="2249466"/>
    <lineage>
        <taxon>Bacteria</taxon>
        <taxon>Pseudomonadati</taxon>
        <taxon>Pseudomonadota</taxon>
        <taxon>Alphaproteobacteria</taxon>
        <taxon>Sphingomonadales</taxon>
        <taxon>Sphingomonadaceae</taxon>
        <taxon>Sphingomonas</taxon>
    </lineage>
</organism>
<name>A0ABW4HZX1_9SPHN</name>
<keyword evidence="11" id="KW-1185">Reference proteome</keyword>
<keyword evidence="4 6" id="KW-0378">Hydrolase</keyword>
<dbReference type="Proteomes" id="UP001597115">
    <property type="component" value="Unassembled WGS sequence"/>
</dbReference>
<accession>A0ABW4HZX1</accession>
<evidence type="ECO:0000256" key="6">
    <source>
        <dbReference type="PROSITE-ProRule" id="PRU01240"/>
    </source>
</evidence>
<evidence type="ECO:0000256" key="2">
    <source>
        <dbReference type="ARBA" id="ARBA00022670"/>
    </source>
</evidence>
<dbReference type="EMBL" id="JBHUDY010000001">
    <property type="protein sequence ID" value="MFD1610500.1"/>
    <property type="molecule type" value="Genomic_DNA"/>
</dbReference>
<proteinExistence type="inferred from homology"/>
<dbReference type="EC" id="3.4.-.-" evidence="10"/>
<dbReference type="PROSITE" id="PS00136">
    <property type="entry name" value="SUBTILASE_ASP"/>
    <property type="match status" value="1"/>
</dbReference>
<dbReference type="Gene3D" id="3.40.50.200">
    <property type="entry name" value="Peptidase S8/S53 domain"/>
    <property type="match status" value="1"/>
</dbReference>
<feature type="region of interest" description="Disordered" evidence="8">
    <location>
        <begin position="1"/>
        <end position="46"/>
    </location>
</feature>
<keyword evidence="3" id="KW-0732">Signal</keyword>
<feature type="active site" description="Charge relay system" evidence="6">
    <location>
        <position position="83"/>
    </location>
</feature>
<gene>
    <name evidence="10" type="ORF">ACFSCW_01640</name>
</gene>
<dbReference type="GO" id="GO:0016787">
    <property type="term" value="F:hydrolase activity"/>
    <property type="evidence" value="ECO:0007669"/>
    <property type="project" value="UniProtKB-KW"/>
</dbReference>
<dbReference type="InterPro" id="IPR036852">
    <property type="entry name" value="Peptidase_S8/S53_dom_sf"/>
</dbReference>
<keyword evidence="2 6" id="KW-0645">Protease</keyword>
<dbReference type="InterPro" id="IPR023827">
    <property type="entry name" value="Peptidase_S8_Asp-AS"/>
</dbReference>
<feature type="domain" description="Peptidase S8/S53" evidence="9">
    <location>
        <begin position="74"/>
        <end position="334"/>
    </location>
</feature>
<dbReference type="PANTHER" id="PTHR43806">
    <property type="entry name" value="PEPTIDASE S8"/>
    <property type="match status" value="1"/>
</dbReference>
<dbReference type="RefSeq" id="WP_380886218.1">
    <property type="nucleotide sequence ID" value="NZ_JBHUDY010000001.1"/>
</dbReference>
<dbReference type="PROSITE" id="PS51892">
    <property type="entry name" value="SUBTILASE"/>
    <property type="match status" value="1"/>
</dbReference>
<evidence type="ECO:0000313" key="11">
    <source>
        <dbReference type="Proteomes" id="UP001597115"/>
    </source>
</evidence>
<dbReference type="Pfam" id="PF00082">
    <property type="entry name" value="Peptidase_S8"/>
    <property type="match status" value="1"/>
</dbReference>
<dbReference type="PROSITE" id="PS00138">
    <property type="entry name" value="SUBTILASE_SER"/>
    <property type="match status" value="1"/>
</dbReference>
<evidence type="ECO:0000256" key="5">
    <source>
        <dbReference type="ARBA" id="ARBA00022825"/>
    </source>
</evidence>